<gene>
    <name evidence="3" type="primary">hutF</name>
    <name evidence="3" type="ORF">AMOR_32130</name>
</gene>
<dbReference type="PANTHER" id="PTHR43794">
    <property type="entry name" value="AMINOHYDROLASE SSNA-RELATED"/>
    <property type="match status" value="1"/>
</dbReference>
<dbReference type="NCBIfam" id="TIGR02022">
    <property type="entry name" value="hutF"/>
    <property type="match status" value="1"/>
</dbReference>
<dbReference type="InterPro" id="IPR010252">
    <property type="entry name" value="HutF"/>
</dbReference>
<evidence type="ECO:0000313" key="4">
    <source>
        <dbReference type="Proteomes" id="UP001162891"/>
    </source>
</evidence>
<dbReference type="NCBIfam" id="NF006681">
    <property type="entry name" value="PRK09229.1-2"/>
    <property type="match status" value="1"/>
</dbReference>
<evidence type="ECO:0000256" key="1">
    <source>
        <dbReference type="ARBA" id="ARBA00022801"/>
    </source>
</evidence>
<keyword evidence="4" id="KW-1185">Reference proteome</keyword>
<dbReference type="Proteomes" id="UP001162891">
    <property type="component" value="Chromosome"/>
</dbReference>
<keyword evidence="1" id="KW-0378">Hydrolase</keyword>
<accession>A0ABM7WXH7</accession>
<dbReference type="InterPro" id="IPR032466">
    <property type="entry name" value="Metal_Hydrolase"/>
</dbReference>
<dbReference type="SUPFAM" id="SSF51338">
    <property type="entry name" value="Composite domain of metallo-dependent hydrolases"/>
    <property type="match status" value="2"/>
</dbReference>
<protein>
    <submittedName>
        <fullName evidence="3">Formimidoylglutamate deiminase</fullName>
    </submittedName>
</protein>
<sequence length="463" mass="47818">MPTLRAYVPDQLLAGGAFHGREALVVRDGLVDRIGQPPPGAELVPLPGRMLVPGLVSAHGHAFQRAVRGRAERRAAGSFWGWRSAMYAAARRLDPDALEKVARFAFFELARAGVTCAGEFHYLHRDPDGRPYPDPDELALRVVRAARTVGLRIVLLRAAYGRAGAGASPDPAQARFLEESPAVALAAVDRLRGALAGDPLATVGLAPHSVRACPPDWIGALAEAARARDIPLHVHAAEQPAEVAACRAEHGRSPVGLLASVGALGPTTTLVHAIHVDDADVAVIGSAGATVCACPLTERNLGDGVVPADRLLAAGARLALGVDSHAEVDPLGEARALEGHLRLVRGARAVLDDPPGALPARLLDAATAGGMASLGIPGGRLDPGDPADFVLVDLDDPSLAGAEASPDALLATLVLGTSPGAVKSTFVGGEPIVEDGWTTPGRPTGAELLADFREVMAELWGRG</sequence>
<dbReference type="RefSeq" id="WP_248352583.1">
    <property type="nucleotide sequence ID" value="NZ_AP025591.1"/>
</dbReference>
<evidence type="ECO:0000259" key="2">
    <source>
        <dbReference type="Pfam" id="PF01979"/>
    </source>
</evidence>
<dbReference type="Pfam" id="PF01979">
    <property type="entry name" value="Amidohydro_1"/>
    <property type="match status" value="1"/>
</dbReference>
<proteinExistence type="predicted"/>
<dbReference type="EMBL" id="AP025591">
    <property type="protein sequence ID" value="BDG04217.1"/>
    <property type="molecule type" value="Genomic_DNA"/>
</dbReference>
<evidence type="ECO:0000313" key="3">
    <source>
        <dbReference type="EMBL" id="BDG04217.1"/>
    </source>
</evidence>
<reference evidence="4" key="1">
    <citation type="journal article" date="2022" name="Int. J. Syst. Evol. Microbiol.">
        <title>Anaeromyxobacter oryzae sp. nov., Anaeromyxobacter diazotrophicus sp. nov. and Anaeromyxobacter paludicola sp. nov., isolated from paddy soils.</title>
        <authorList>
            <person name="Itoh H."/>
            <person name="Xu Z."/>
            <person name="Mise K."/>
            <person name="Masuda Y."/>
            <person name="Ushijima N."/>
            <person name="Hayakawa C."/>
            <person name="Shiratori Y."/>
            <person name="Senoo K."/>
        </authorList>
    </citation>
    <scope>NUCLEOTIDE SEQUENCE [LARGE SCALE GENOMIC DNA]</scope>
    <source>
        <strain evidence="4">Red232</strain>
    </source>
</reference>
<dbReference type="InterPro" id="IPR006680">
    <property type="entry name" value="Amidohydro-rel"/>
</dbReference>
<dbReference type="PANTHER" id="PTHR43794:SF11">
    <property type="entry name" value="AMIDOHYDROLASE-RELATED DOMAIN-CONTAINING PROTEIN"/>
    <property type="match status" value="1"/>
</dbReference>
<dbReference type="Gene3D" id="2.30.40.10">
    <property type="entry name" value="Urease, subunit C, domain 1"/>
    <property type="match status" value="1"/>
</dbReference>
<feature type="domain" description="Amidohydrolase-related" evidence="2">
    <location>
        <begin position="50"/>
        <end position="430"/>
    </location>
</feature>
<dbReference type="InterPro" id="IPR011059">
    <property type="entry name" value="Metal-dep_hydrolase_composite"/>
</dbReference>
<organism evidence="3 4">
    <name type="scientific">Anaeromyxobacter oryzae</name>
    <dbReference type="NCBI Taxonomy" id="2918170"/>
    <lineage>
        <taxon>Bacteria</taxon>
        <taxon>Pseudomonadati</taxon>
        <taxon>Myxococcota</taxon>
        <taxon>Myxococcia</taxon>
        <taxon>Myxococcales</taxon>
        <taxon>Cystobacterineae</taxon>
        <taxon>Anaeromyxobacteraceae</taxon>
        <taxon>Anaeromyxobacter</taxon>
    </lineage>
</organism>
<dbReference type="InterPro" id="IPR050287">
    <property type="entry name" value="MTA/SAH_deaminase"/>
</dbReference>
<dbReference type="Gene3D" id="3.20.20.140">
    <property type="entry name" value="Metal-dependent hydrolases"/>
    <property type="match status" value="1"/>
</dbReference>
<dbReference type="SUPFAM" id="SSF51556">
    <property type="entry name" value="Metallo-dependent hydrolases"/>
    <property type="match status" value="1"/>
</dbReference>
<name>A0ABM7WXH7_9BACT</name>